<evidence type="ECO:0000313" key="2">
    <source>
        <dbReference type="Proteomes" id="UP000237798"/>
    </source>
</evidence>
<dbReference type="RefSeq" id="WP_158255917.1">
    <property type="nucleotide sequence ID" value="NZ_JALCPJ010000023.1"/>
</dbReference>
<dbReference type="Pfam" id="PF09388">
    <property type="entry name" value="SpoOE-like"/>
    <property type="match status" value="1"/>
</dbReference>
<keyword evidence="2" id="KW-1185">Reference proteome</keyword>
<dbReference type="OrthoDB" id="1940872at2"/>
<evidence type="ECO:0008006" key="3">
    <source>
        <dbReference type="Google" id="ProtNLM"/>
    </source>
</evidence>
<dbReference type="Gene3D" id="4.10.280.10">
    <property type="entry name" value="Helix-loop-helix DNA-binding domain"/>
    <property type="match status" value="1"/>
</dbReference>
<reference evidence="1 2" key="1">
    <citation type="submission" date="2018-03" db="EMBL/GenBank/DDBJ databases">
        <title>Genome sequence of Clostridium luticellarii DSM 29923.</title>
        <authorList>
            <person name="Poehlein A."/>
            <person name="Daniel R."/>
        </authorList>
    </citation>
    <scope>NUCLEOTIDE SEQUENCE [LARGE SCALE GENOMIC DNA]</scope>
    <source>
        <strain evidence="1 2">DSM 29923</strain>
    </source>
</reference>
<comment type="caution">
    <text evidence="1">The sequence shown here is derived from an EMBL/GenBank/DDBJ whole genome shotgun (WGS) entry which is preliminary data.</text>
</comment>
<dbReference type="InterPro" id="IPR018540">
    <property type="entry name" value="Spo0E-like"/>
</dbReference>
<dbReference type="InterPro" id="IPR036638">
    <property type="entry name" value="HLH_DNA-bd_sf"/>
</dbReference>
<protein>
    <recommendedName>
        <fullName evidence="3">Spo0E like sporulation regulatory protein</fullName>
    </recommendedName>
</protein>
<dbReference type="EMBL" id="PVXP01000032">
    <property type="protein sequence ID" value="PRR84823.1"/>
    <property type="molecule type" value="Genomic_DNA"/>
</dbReference>
<dbReference type="Proteomes" id="UP000237798">
    <property type="component" value="Unassembled WGS sequence"/>
</dbReference>
<dbReference type="InterPro" id="IPR037208">
    <property type="entry name" value="Spo0E-like_sf"/>
</dbReference>
<accession>A0A2T0BLV9</accession>
<evidence type="ECO:0000313" key="1">
    <source>
        <dbReference type="EMBL" id="PRR84823.1"/>
    </source>
</evidence>
<dbReference type="GO" id="GO:0043937">
    <property type="term" value="P:regulation of sporulation"/>
    <property type="evidence" value="ECO:0007669"/>
    <property type="project" value="InterPro"/>
</dbReference>
<dbReference type="AlphaFoldDB" id="A0A2T0BLV9"/>
<gene>
    <name evidence="1" type="ORF">CLLU_22290</name>
</gene>
<sequence>MINDKVNDLRERLHKLIEEKADYREILKVSQKLDKYINQVIKSTSS</sequence>
<organism evidence="1 2">
    <name type="scientific">Clostridium luticellarii</name>
    <dbReference type="NCBI Taxonomy" id="1691940"/>
    <lineage>
        <taxon>Bacteria</taxon>
        <taxon>Bacillati</taxon>
        <taxon>Bacillota</taxon>
        <taxon>Clostridia</taxon>
        <taxon>Eubacteriales</taxon>
        <taxon>Clostridiaceae</taxon>
        <taxon>Clostridium</taxon>
    </lineage>
</organism>
<dbReference type="SUPFAM" id="SSF140500">
    <property type="entry name" value="BAS1536-like"/>
    <property type="match status" value="1"/>
</dbReference>
<dbReference type="GO" id="GO:0046983">
    <property type="term" value="F:protein dimerization activity"/>
    <property type="evidence" value="ECO:0007669"/>
    <property type="project" value="InterPro"/>
</dbReference>
<proteinExistence type="predicted"/>
<name>A0A2T0BLV9_9CLOT</name>